<evidence type="ECO:0000313" key="2">
    <source>
        <dbReference type="EMBL" id="KAJ7763673.1"/>
    </source>
</evidence>
<comment type="caution">
    <text evidence="2">The sequence shown here is derived from an EMBL/GenBank/DDBJ whole genome shotgun (WGS) entry which is preliminary data.</text>
</comment>
<keyword evidence="3" id="KW-1185">Reference proteome</keyword>
<name>A0AAD7JIW2_9AGAR</name>
<organism evidence="2 3">
    <name type="scientific">Mycena maculata</name>
    <dbReference type="NCBI Taxonomy" id="230809"/>
    <lineage>
        <taxon>Eukaryota</taxon>
        <taxon>Fungi</taxon>
        <taxon>Dikarya</taxon>
        <taxon>Basidiomycota</taxon>
        <taxon>Agaricomycotina</taxon>
        <taxon>Agaricomycetes</taxon>
        <taxon>Agaricomycetidae</taxon>
        <taxon>Agaricales</taxon>
        <taxon>Marasmiineae</taxon>
        <taxon>Mycenaceae</taxon>
        <taxon>Mycena</taxon>
    </lineage>
</organism>
<protein>
    <submittedName>
        <fullName evidence="2">Uncharacterized protein</fullName>
    </submittedName>
</protein>
<proteinExistence type="predicted"/>
<dbReference type="Proteomes" id="UP001215280">
    <property type="component" value="Unassembled WGS sequence"/>
</dbReference>
<keyword evidence="1" id="KW-1133">Transmembrane helix</keyword>
<dbReference type="AlphaFoldDB" id="A0AAD7JIW2"/>
<reference evidence="2" key="1">
    <citation type="submission" date="2023-03" db="EMBL/GenBank/DDBJ databases">
        <title>Massive genome expansion in bonnet fungi (Mycena s.s.) driven by repeated elements and novel gene families across ecological guilds.</title>
        <authorList>
            <consortium name="Lawrence Berkeley National Laboratory"/>
            <person name="Harder C.B."/>
            <person name="Miyauchi S."/>
            <person name="Viragh M."/>
            <person name="Kuo A."/>
            <person name="Thoen E."/>
            <person name="Andreopoulos B."/>
            <person name="Lu D."/>
            <person name="Skrede I."/>
            <person name="Drula E."/>
            <person name="Henrissat B."/>
            <person name="Morin E."/>
            <person name="Kohler A."/>
            <person name="Barry K."/>
            <person name="LaButti K."/>
            <person name="Morin E."/>
            <person name="Salamov A."/>
            <person name="Lipzen A."/>
            <person name="Mereny Z."/>
            <person name="Hegedus B."/>
            <person name="Baldrian P."/>
            <person name="Stursova M."/>
            <person name="Weitz H."/>
            <person name="Taylor A."/>
            <person name="Grigoriev I.V."/>
            <person name="Nagy L.G."/>
            <person name="Martin F."/>
            <person name="Kauserud H."/>
        </authorList>
    </citation>
    <scope>NUCLEOTIDE SEQUENCE</scope>
    <source>
        <strain evidence="2">CBHHK188m</strain>
    </source>
</reference>
<gene>
    <name evidence="2" type="ORF">DFH07DRAFT_812728</name>
</gene>
<keyword evidence="1" id="KW-0812">Transmembrane</keyword>
<sequence>MMATRIPTMRPVLEEDEAEAETETELLLDEVAAGLNVRVEMADTDSAFTVSVGRKSAGVTPTVAEPEPEGLTAVDDFFVDEEPVPPSSEALEVAASSLSPLFAAAVLDDASDVVPASTAVCVPVAVCVDVGVTCGVLDVGGAGVVGGFGDVVVVWAGVVGGFWLAVVMVCCPLALVFPFPLLPLPSFPLPLLLLPPGIVIGKPRMVTTVSGVGAAAERAIKVSRKTKDSRQKKARRAWPMSGSRCPDLVRESGCHMDYSVSVVYSLISPGDGWCII</sequence>
<evidence type="ECO:0000256" key="1">
    <source>
        <dbReference type="SAM" id="Phobius"/>
    </source>
</evidence>
<dbReference type="EMBL" id="JARJLG010000040">
    <property type="protein sequence ID" value="KAJ7763673.1"/>
    <property type="molecule type" value="Genomic_DNA"/>
</dbReference>
<evidence type="ECO:0000313" key="3">
    <source>
        <dbReference type="Proteomes" id="UP001215280"/>
    </source>
</evidence>
<accession>A0AAD7JIW2</accession>
<keyword evidence="1" id="KW-0472">Membrane</keyword>
<feature type="transmembrane region" description="Helical" evidence="1">
    <location>
        <begin position="152"/>
        <end position="175"/>
    </location>
</feature>